<proteinExistence type="predicted"/>
<dbReference type="InterPro" id="IPR017871">
    <property type="entry name" value="ABC_transporter-like_CS"/>
</dbReference>
<dbReference type="Gene3D" id="1.20.1560.10">
    <property type="entry name" value="ABC transporter type 1, transmembrane domain"/>
    <property type="match status" value="1"/>
</dbReference>
<feature type="transmembrane region" description="Helical" evidence="7">
    <location>
        <begin position="154"/>
        <end position="174"/>
    </location>
</feature>
<organism evidence="10 11">
    <name type="scientific">Psychromonas arctica</name>
    <dbReference type="NCBI Taxonomy" id="168275"/>
    <lineage>
        <taxon>Bacteria</taxon>
        <taxon>Pseudomonadati</taxon>
        <taxon>Pseudomonadota</taxon>
        <taxon>Gammaproteobacteria</taxon>
        <taxon>Alteromonadales</taxon>
        <taxon>Psychromonadaceae</taxon>
        <taxon>Psychromonas</taxon>
    </lineage>
</organism>
<sequence length="594" mass="67282">MLSTFKLLWSLFDENQRLKIKKLQILILFLSLFEIITISSVAAFMHLISNIESVISFSVINKVYLYLGESSNSLIFISAVFLMIILSMSTIFSVLGVKRINKVSLDIGRELAVNLFRYYQNKNWLYHTQVNSNWIINRIFVETQRLTLNVLSPFLLMVSRLILVFLIGITLIIYDPLVTIAGAVLFVGGYLIVFRITKPKLSQNSMRISKGNQQRLRHLNEGFGDIKNVILLNKEEYFIQKFEESSVKVMTAQSSNITLSVAPRYIMEWMAYVGMACLVLYLIAIQQKEMNQIIAIITLYGISAFKLLPSLQQIYSYIANIRGNYSVVIELAEDIVESTKIKKCNSIISKIKFMESIRMENINFSYPGKQKSTIKNLTIEIKKNQFLGIVGPSGSGKSTLVDILSGLINIDSGRFIVDNEEIKENLLEWRKSISYVPQNVILTAGSIAENIAFGVDKNNIDIKQVNKAIKQAHLCEFLKQLENGIDTQIGERGVQLSGGQQQRIGIARALYNDNDILIFDEATSALDGITEKLIMDAISKLNGHKTVILIAHRLKTVKNCDQILFINNGELEAQGSYEFLLKNNKFFSKMVMHS</sequence>
<dbReference type="InterPro" id="IPR003593">
    <property type="entry name" value="AAA+_ATPase"/>
</dbReference>
<dbReference type="PROSITE" id="PS50929">
    <property type="entry name" value="ABC_TM1F"/>
    <property type="match status" value="1"/>
</dbReference>
<dbReference type="PANTHER" id="PTHR24221:SF654">
    <property type="entry name" value="ATP-BINDING CASSETTE SUB-FAMILY B MEMBER 6"/>
    <property type="match status" value="1"/>
</dbReference>
<dbReference type="InterPro" id="IPR027417">
    <property type="entry name" value="P-loop_NTPase"/>
</dbReference>
<reference evidence="10 11" key="1">
    <citation type="submission" date="2024-02" db="EMBL/GenBank/DDBJ databases">
        <title>Bacteria isolated from the canopy kelp, Nereocystis luetkeana.</title>
        <authorList>
            <person name="Pfister C.A."/>
            <person name="Younker I.T."/>
            <person name="Light S.H."/>
        </authorList>
    </citation>
    <scope>NUCLEOTIDE SEQUENCE [LARGE SCALE GENOMIC DNA]</scope>
    <source>
        <strain evidence="10 11">TI.2.07</strain>
    </source>
</reference>
<evidence type="ECO:0000256" key="2">
    <source>
        <dbReference type="ARBA" id="ARBA00022692"/>
    </source>
</evidence>
<dbReference type="Pfam" id="PF00005">
    <property type="entry name" value="ABC_tran"/>
    <property type="match status" value="1"/>
</dbReference>
<evidence type="ECO:0000313" key="11">
    <source>
        <dbReference type="Proteomes" id="UP001366060"/>
    </source>
</evidence>
<dbReference type="Gene3D" id="3.40.50.300">
    <property type="entry name" value="P-loop containing nucleotide triphosphate hydrolases"/>
    <property type="match status" value="1"/>
</dbReference>
<dbReference type="SMART" id="SM00382">
    <property type="entry name" value="AAA"/>
    <property type="match status" value="1"/>
</dbReference>
<evidence type="ECO:0000256" key="6">
    <source>
        <dbReference type="ARBA" id="ARBA00023136"/>
    </source>
</evidence>
<feature type="transmembrane region" description="Helical" evidence="7">
    <location>
        <begin position="25"/>
        <end position="48"/>
    </location>
</feature>
<name>A0ABU9HCW5_9GAMM</name>
<dbReference type="InterPro" id="IPR036640">
    <property type="entry name" value="ABC1_TM_sf"/>
</dbReference>
<feature type="transmembrane region" description="Helical" evidence="7">
    <location>
        <begin position="74"/>
        <end position="97"/>
    </location>
</feature>
<dbReference type="Proteomes" id="UP001366060">
    <property type="component" value="Unassembled WGS sequence"/>
</dbReference>
<accession>A0ABU9HCW5</accession>
<keyword evidence="4 10" id="KW-0067">ATP-binding</keyword>
<dbReference type="RefSeq" id="WP_341628280.1">
    <property type="nucleotide sequence ID" value="NZ_JBAKBA010000025.1"/>
</dbReference>
<feature type="transmembrane region" description="Helical" evidence="7">
    <location>
        <begin position="265"/>
        <end position="284"/>
    </location>
</feature>
<dbReference type="SUPFAM" id="SSF52540">
    <property type="entry name" value="P-loop containing nucleoside triphosphate hydrolases"/>
    <property type="match status" value="1"/>
</dbReference>
<dbReference type="PROSITE" id="PS50893">
    <property type="entry name" value="ABC_TRANSPORTER_2"/>
    <property type="match status" value="1"/>
</dbReference>
<dbReference type="InterPro" id="IPR011527">
    <property type="entry name" value="ABC1_TM_dom"/>
</dbReference>
<dbReference type="SUPFAM" id="SSF90123">
    <property type="entry name" value="ABC transporter transmembrane region"/>
    <property type="match status" value="1"/>
</dbReference>
<feature type="domain" description="ABC transmembrane type-1" evidence="9">
    <location>
        <begin position="25"/>
        <end position="323"/>
    </location>
</feature>
<dbReference type="InterPro" id="IPR039421">
    <property type="entry name" value="Type_1_exporter"/>
</dbReference>
<comment type="subcellular location">
    <subcellularLocation>
        <location evidence="1">Cell membrane</location>
        <topology evidence="1">Multi-pass membrane protein</topology>
    </subcellularLocation>
</comment>
<dbReference type="PANTHER" id="PTHR24221">
    <property type="entry name" value="ATP-BINDING CASSETTE SUB-FAMILY B"/>
    <property type="match status" value="1"/>
</dbReference>
<evidence type="ECO:0000259" key="9">
    <source>
        <dbReference type="PROSITE" id="PS50929"/>
    </source>
</evidence>
<protein>
    <submittedName>
        <fullName evidence="10">ABC transporter ATP-binding protein</fullName>
    </submittedName>
</protein>
<evidence type="ECO:0000313" key="10">
    <source>
        <dbReference type="EMBL" id="MEL0659748.1"/>
    </source>
</evidence>
<dbReference type="GO" id="GO:0005524">
    <property type="term" value="F:ATP binding"/>
    <property type="evidence" value="ECO:0007669"/>
    <property type="project" value="UniProtKB-KW"/>
</dbReference>
<evidence type="ECO:0000256" key="1">
    <source>
        <dbReference type="ARBA" id="ARBA00004651"/>
    </source>
</evidence>
<keyword evidence="5 7" id="KW-1133">Transmembrane helix</keyword>
<keyword evidence="11" id="KW-1185">Reference proteome</keyword>
<keyword evidence="3" id="KW-0547">Nucleotide-binding</keyword>
<evidence type="ECO:0000256" key="5">
    <source>
        <dbReference type="ARBA" id="ARBA00022989"/>
    </source>
</evidence>
<dbReference type="Pfam" id="PF00664">
    <property type="entry name" value="ABC_membrane"/>
    <property type="match status" value="1"/>
</dbReference>
<comment type="caution">
    <text evidence="10">The sequence shown here is derived from an EMBL/GenBank/DDBJ whole genome shotgun (WGS) entry which is preliminary data.</text>
</comment>
<gene>
    <name evidence="10" type="ORF">V6255_11425</name>
</gene>
<feature type="transmembrane region" description="Helical" evidence="7">
    <location>
        <begin position="180"/>
        <end position="197"/>
    </location>
</feature>
<dbReference type="EMBL" id="JBAKBA010000025">
    <property type="protein sequence ID" value="MEL0659748.1"/>
    <property type="molecule type" value="Genomic_DNA"/>
</dbReference>
<dbReference type="PROSITE" id="PS00211">
    <property type="entry name" value="ABC_TRANSPORTER_1"/>
    <property type="match status" value="1"/>
</dbReference>
<evidence type="ECO:0000259" key="8">
    <source>
        <dbReference type="PROSITE" id="PS50893"/>
    </source>
</evidence>
<evidence type="ECO:0000256" key="3">
    <source>
        <dbReference type="ARBA" id="ARBA00022741"/>
    </source>
</evidence>
<feature type="domain" description="ABC transporter" evidence="8">
    <location>
        <begin position="357"/>
        <end position="593"/>
    </location>
</feature>
<evidence type="ECO:0000256" key="4">
    <source>
        <dbReference type="ARBA" id="ARBA00022840"/>
    </source>
</evidence>
<keyword evidence="6 7" id="KW-0472">Membrane</keyword>
<dbReference type="InterPro" id="IPR003439">
    <property type="entry name" value="ABC_transporter-like_ATP-bd"/>
</dbReference>
<keyword evidence="2 7" id="KW-0812">Transmembrane</keyword>
<evidence type="ECO:0000256" key="7">
    <source>
        <dbReference type="SAM" id="Phobius"/>
    </source>
</evidence>